<evidence type="ECO:0000313" key="7">
    <source>
        <dbReference type="Proteomes" id="UP000541154"/>
    </source>
</evidence>
<dbReference type="PANTHER" id="PTHR47425:SF2">
    <property type="entry name" value="FARB-RELATED"/>
    <property type="match status" value="1"/>
</dbReference>
<dbReference type="EMBL" id="SPNV01000380">
    <property type="protein sequence ID" value="KAF5855811.1"/>
    <property type="molecule type" value="Genomic_DNA"/>
</dbReference>
<organism evidence="6 7">
    <name type="scientific">Petromyces alliaceus</name>
    <name type="common">Aspergillus alliaceus</name>
    <dbReference type="NCBI Taxonomy" id="209559"/>
    <lineage>
        <taxon>Eukaryota</taxon>
        <taxon>Fungi</taxon>
        <taxon>Dikarya</taxon>
        <taxon>Ascomycota</taxon>
        <taxon>Pezizomycotina</taxon>
        <taxon>Eurotiomycetes</taxon>
        <taxon>Eurotiomycetidae</taxon>
        <taxon>Eurotiales</taxon>
        <taxon>Aspergillaceae</taxon>
        <taxon>Aspergillus</taxon>
        <taxon>Aspergillus subgen. Circumdati</taxon>
    </lineage>
</organism>
<keyword evidence="2" id="KW-0804">Transcription</keyword>
<keyword evidence="7" id="KW-1185">Reference proteome</keyword>
<dbReference type="InterPro" id="IPR007219">
    <property type="entry name" value="XnlR_reg_dom"/>
</dbReference>
<dbReference type="PANTHER" id="PTHR47425">
    <property type="entry name" value="FARB-RELATED"/>
    <property type="match status" value="1"/>
</dbReference>
<dbReference type="CDD" id="cd12148">
    <property type="entry name" value="fungal_TF_MHR"/>
    <property type="match status" value="1"/>
</dbReference>
<gene>
    <name evidence="6" type="ORF">ETB97_008415</name>
</gene>
<evidence type="ECO:0000256" key="1">
    <source>
        <dbReference type="ARBA" id="ARBA00023015"/>
    </source>
</evidence>
<evidence type="ECO:0000313" key="6">
    <source>
        <dbReference type="EMBL" id="KAF5855811.1"/>
    </source>
</evidence>
<evidence type="ECO:0000256" key="2">
    <source>
        <dbReference type="ARBA" id="ARBA00023163"/>
    </source>
</evidence>
<evidence type="ECO:0000256" key="4">
    <source>
        <dbReference type="SAM" id="MobiDB-lite"/>
    </source>
</evidence>
<dbReference type="GO" id="GO:0006351">
    <property type="term" value="P:DNA-templated transcription"/>
    <property type="evidence" value="ECO:0007669"/>
    <property type="project" value="InterPro"/>
</dbReference>
<dbReference type="Pfam" id="PF04082">
    <property type="entry name" value="Fungal_trans"/>
    <property type="match status" value="1"/>
</dbReference>
<dbReference type="InterPro" id="IPR052761">
    <property type="entry name" value="Fungal_Detox/Toxin_TFs"/>
</dbReference>
<dbReference type="GO" id="GO:0003677">
    <property type="term" value="F:DNA binding"/>
    <property type="evidence" value="ECO:0007669"/>
    <property type="project" value="InterPro"/>
</dbReference>
<evidence type="ECO:0000256" key="3">
    <source>
        <dbReference type="ARBA" id="ARBA00023242"/>
    </source>
</evidence>
<name>A0A8H6E171_PETAA</name>
<evidence type="ECO:0000259" key="5">
    <source>
        <dbReference type="SMART" id="SM00906"/>
    </source>
</evidence>
<reference evidence="6 7" key="1">
    <citation type="submission" date="2019-04" db="EMBL/GenBank/DDBJ databases">
        <title>Aspergillus burnettii sp. nov., novel species from soil in southeast Queensland.</title>
        <authorList>
            <person name="Gilchrist C.L.M."/>
            <person name="Pitt J.I."/>
            <person name="Lange L."/>
            <person name="Lacey H.J."/>
            <person name="Vuong D."/>
            <person name="Midgley D.J."/>
            <person name="Greenfield P."/>
            <person name="Bradbury M."/>
            <person name="Lacey E."/>
            <person name="Busk P.K."/>
            <person name="Pilgaard B."/>
            <person name="Chooi Y.H."/>
            <person name="Piggott A.M."/>
        </authorList>
    </citation>
    <scope>NUCLEOTIDE SEQUENCE [LARGE SCALE GENOMIC DNA]</scope>
    <source>
        <strain evidence="6 7">FRR 5400</strain>
    </source>
</reference>
<keyword evidence="3" id="KW-0539">Nucleus</keyword>
<feature type="region of interest" description="Disordered" evidence="4">
    <location>
        <begin position="1"/>
        <end position="53"/>
    </location>
</feature>
<feature type="domain" description="Xylanolytic transcriptional activator regulatory" evidence="5">
    <location>
        <begin position="215"/>
        <end position="287"/>
    </location>
</feature>
<feature type="compositionally biased region" description="Polar residues" evidence="4">
    <location>
        <begin position="1"/>
        <end position="26"/>
    </location>
</feature>
<protein>
    <recommendedName>
        <fullName evidence="5">Xylanolytic transcriptional activator regulatory domain-containing protein</fullName>
    </recommendedName>
</protein>
<keyword evidence="1" id="KW-0805">Transcription regulation</keyword>
<dbReference type="AlphaFoldDB" id="A0A8H6E171"/>
<accession>A0A8H6E171</accession>
<feature type="compositionally biased region" description="Polar residues" evidence="4">
    <location>
        <begin position="42"/>
        <end position="53"/>
    </location>
</feature>
<proteinExistence type="predicted"/>
<dbReference type="GO" id="GO:0008270">
    <property type="term" value="F:zinc ion binding"/>
    <property type="evidence" value="ECO:0007669"/>
    <property type="project" value="InterPro"/>
</dbReference>
<dbReference type="SMART" id="SM00906">
    <property type="entry name" value="Fungal_trans"/>
    <property type="match status" value="1"/>
</dbReference>
<sequence>MSTFPYSSSAEENTSVRCDLSSTSASRPVMVNTPDKAEGNDSEQLSVSPSCTSSMPWTSALGEEKPPLTLPQYTHPIPSQWLPGQVEILHKSKALICAPLKLRNALVSSYLSWVYPFCPVIDIHAFLMGITYMDGSQGKISLLLLHSVMFAGASFAPLSELNNAGYDSRLSAKADFYFRAKLLYDFGYESDRVVLVQSLLLMSYWHDKQNSLQNHSYWIALANVVARRIGLHRNPTISMTAKDIGLWRRLGWTCFIRDRIISLGERHPPTIALRHFNLRLPEVSDFEIGTLPQEVLLIFPNCEVLQNPGSQIVLAQIFIEKVKLCIILDGIFASKDEEVAPNLGVTNEDTVALLERTLKEQDGINSEHKTRLQAWQDELPKNSQYGPSPMRALSHCEEVIRLHQSLLHILYHTAFLVLYSPREALNSTSSDSIRRCIRVASSSIAHIMEDLQSHNLIPFLPSASVAMVINVAVTKVHQYKLMPGFQKDWCIRRFLDCIWYLRQLQAIHENAEFAAEFLVHSSCKLCHPIRPLNKEQISGFGVWEPAHSPGHLLQRHSHEDSNVNMGMSNAVHAPPESVIPWPNISPEFVQQLDGPFRQYGYGYGYGWNVDLMPELYDTYHMTFFDPSHTVYPIELLDNWMAEPFRPSMNE</sequence>
<dbReference type="Proteomes" id="UP000541154">
    <property type="component" value="Unassembled WGS sequence"/>
</dbReference>
<comment type="caution">
    <text evidence="6">The sequence shown here is derived from an EMBL/GenBank/DDBJ whole genome shotgun (WGS) entry which is preliminary data.</text>
</comment>